<gene>
    <name evidence="2" type="ORF">WG901_12600</name>
</gene>
<dbReference type="InterPro" id="IPR052897">
    <property type="entry name" value="Sec-Metab_Biosynth_Hydrolase"/>
</dbReference>
<dbReference type="PANTHER" id="PTHR37017:SF11">
    <property type="entry name" value="ESTERASE_LIPASE_THIOESTERASE DOMAIN-CONTAINING PROTEIN"/>
    <property type="match status" value="1"/>
</dbReference>
<organism evidence="2 3">
    <name type="scientific">Novosphingobium anseongense</name>
    <dbReference type="NCBI Taxonomy" id="3133436"/>
    <lineage>
        <taxon>Bacteria</taxon>
        <taxon>Pseudomonadati</taxon>
        <taxon>Pseudomonadota</taxon>
        <taxon>Alphaproteobacteria</taxon>
        <taxon>Sphingomonadales</taxon>
        <taxon>Sphingomonadaceae</taxon>
        <taxon>Novosphingobium</taxon>
    </lineage>
</organism>
<dbReference type="SUPFAM" id="SSF53474">
    <property type="entry name" value="alpha/beta-Hydrolases"/>
    <property type="match status" value="1"/>
</dbReference>
<dbReference type="RefSeq" id="WP_339587419.1">
    <property type="nucleotide sequence ID" value="NZ_JBBHJZ010000002.1"/>
</dbReference>
<dbReference type="EMBL" id="JBBHJZ010000002">
    <property type="protein sequence ID" value="MEJ5977481.1"/>
    <property type="molecule type" value="Genomic_DNA"/>
</dbReference>
<evidence type="ECO:0000313" key="2">
    <source>
        <dbReference type="EMBL" id="MEJ5977481.1"/>
    </source>
</evidence>
<dbReference type="Proteomes" id="UP001361239">
    <property type="component" value="Unassembled WGS sequence"/>
</dbReference>
<evidence type="ECO:0000259" key="1">
    <source>
        <dbReference type="Pfam" id="PF12697"/>
    </source>
</evidence>
<proteinExistence type="predicted"/>
<protein>
    <submittedName>
        <fullName evidence="2">Alpha/beta hydrolase</fullName>
    </submittedName>
</protein>
<dbReference type="GO" id="GO:0016787">
    <property type="term" value="F:hydrolase activity"/>
    <property type="evidence" value="ECO:0007669"/>
    <property type="project" value="UniProtKB-KW"/>
</dbReference>
<keyword evidence="2" id="KW-0378">Hydrolase</keyword>
<dbReference type="InterPro" id="IPR000073">
    <property type="entry name" value="AB_hydrolase_1"/>
</dbReference>
<feature type="domain" description="AB hydrolase-1" evidence="1">
    <location>
        <begin position="4"/>
        <end position="230"/>
    </location>
</feature>
<name>A0ABU8RXT7_9SPHN</name>
<sequence length="240" mass="26712">MATFVLVHGGGHGGWCYQPVARRLQAKGHIVYAPSLPGMGEHTHQRHPDIDLDTHIDDVVALLQWEDLTEAILVGHSYGGMVITGVADRAPQRVGHRVYLDAAYPRDGESLHEHAFANIEGARQGLYVENGVELVMKPDPIHPGFFGIHDPALAQWTYERLTPQPWACFSQKLVLRNEAAMRALPESHIICTPTIPGRDMDLLRARSQGRVWDIDTGHDLMLTEPDWVTERLLEVAATMG</sequence>
<comment type="caution">
    <text evidence="2">The sequence shown here is derived from an EMBL/GenBank/DDBJ whole genome shotgun (WGS) entry which is preliminary data.</text>
</comment>
<keyword evidence="3" id="KW-1185">Reference proteome</keyword>
<dbReference type="PANTHER" id="PTHR37017">
    <property type="entry name" value="AB HYDROLASE-1 DOMAIN-CONTAINING PROTEIN-RELATED"/>
    <property type="match status" value="1"/>
</dbReference>
<dbReference type="Pfam" id="PF12697">
    <property type="entry name" value="Abhydrolase_6"/>
    <property type="match status" value="1"/>
</dbReference>
<reference evidence="2 3" key="1">
    <citation type="submission" date="2024-03" db="EMBL/GenBank/DDBJ databases">
        <authorList>
            <person name="Jo J.-H."/>
        </authorList>
    </citation>
    <scope>NUCLEOTIDE SEQUENCE [LARGE SCALE GENOMIC DNA]</scope>
    <source>
        <strain evidence="2 3">PS1R-30</strain>
    </source>
</reference>
<evidence type="ECO:0000313" key="3">
    <source>
        <dbReference type="Proteomes" id="UP001361239"/>
    </source>
</evidence>
<dbReference type="InterPro" id="IPR029058">
    <property type="entry name" value="AB_hydrolase_fold"/>
</dbReference>
<accession>A0ABU8RXT7</accession>
<dbReference type="Gene3D" id="3.40.50.1820">
    <property type="entry name" value="alpha/beta hydrolase"/>
    <property type="match status" value="1"/>
</dbReference>